<comment type="caution">
    <text evidence="2">The sequence shown here is derived from an EMBL/GenBank/DDBJ whole genome shotgun (WGS) entry which is preliminary data.</text>
</comment>
<gene>
    <name evidence="2" type="ORF">PCOR1329_LOCUS41961</name>
</gene>
<feature type="region of interest" description="Disordered" evidence="1">
    <location>
        <begin position="90"/>
        <end position="116"/>
    </location>
</feature>
<evidence type="ECO:0000313" key="3">
    <source>
        <dbReference type="Proteomes" id="UP001189429"/>
    </source>
</evidence>
<proteinExistence type="predicted"/>
<sequence>MPPSGNLDTASLRPDPCKRAAVWPWARPRALACLMKEEWPNVSARAPTLALARTRPATMLVTPCLMMLSLMLRRTRRQSSTNQLRRALLGRARARDSPRSASASVLGPAPGSSYLR</sequence>
<accession>A0ABN9TVE6</accession>
<dbReference type="Proteomes" id="UP001189429">
    <property type="component" value="Unassembled WGS sequence"/>
</dbReference>
<feature type="non-terminal residue" evidence="2">
    <location>
        <position position="116"/>
    </location>
</feature>
<protein>
    <submittedName>
        <fullName evidence="2">Uncharacterized protein</fullName>
    </submittedName>
</protein>
<organism evidence="2 3">
    <name type="scientific">Prorocentrum cordatum</name>
    <dbReference type="NCBI Taxonomy" id="2364126"/>
    <lineage>
        <taxon>Eukaryota</taxon>
        <taxon>Sar</taxon>
        <taxon>Alveolata</taxon>
        <taxon>Dinophyceae</taxon>
        <taxon>Prorocentrales</taxon>
        <taxon>Prorocentraceae</taxon>
        <taxon>Prorocentrum</taxon>
    </lineage>
</organism>
<keyword evidence="3" id="KW-1185">Reference proteome</keyword>
<name>A0ABN9TVE6_9DINO</name>
<reference evidence="2" key="1">
    <citation type="submission" date="2023-10" db="EMBL/GenBank/DDBJ databases">
        <authorList>
            <person name="Chen Y."/>
            <person name="Shah S."/>
            <person name="Dougan E. K."/>
            <person name="Thang M."/>
            <person name="Chan C."/>
        </authorList>
    </citation>
    <scope>NUCLEOTIDE SEQUENCE [LARGE SCALE GENOMIC DNA]</scope>
</reference>
<dbReference type="EMBL" id="CAUYUJ010015043">
    <property type="protein sequence ID" value="CAK0849215.1"/>
    <property type="molecule type" value="Genomic_DNA"/>
</dbReference>
<evidence type="ECO:0000313" key="2">
    <source>
        <dbReference type="EMBL" id="CAK0849215.1"/>
    </source>
</evidence>
<evidence type="ECO:0000256" key="1">
    <source>
        <dbReference type="SAM" id="MobiDB-lite"/>
    </source>
</evidence>